<comment type="caution">
    <text evidence="2">The sequence shown here is derived from an EMBL/GenBank/DDBJ whole genome shotgun (WGS) entry which is preliminary data.</text>
</comment>
<reference evidence="2" key="1">
    <citation type="submission" date="2023-03" db="EMBL/GenBank/DDBJ databases">
        <title>Amycolatopsis taiwanensis NBRC 103393.</title>
        <authorList>
            <person name="Ichikawa N."/>
            <person name="Sato H."/>
            <person name="Tonouchi N."/>
        </authorList>
    </citation>
    <scope>NUCLEOTIDE SEQUENCE</scope>
    <source>
        <strain evidence="2">NBRC 103393</strain>
    </source>
</reference>
<evidence type="ECO:0000256" key="1">
    <source>
        <dbReference type="SAM" id="MobiDB-lite"/>
    </source>
</evidence>
<keyword evidence="3" id="KW-1185">Reference proteome</keyword>
<feature type="region of interest" description="Disordered" evidence="1">
    <location>
        <begin position="99"/>
        <end position="135"/>
    </location>
</feature>
<proteinExistence type="predicted"/>
<accession>A0A9W6QZ96</accession>
<protein>
    <submittedName>
        <fullName evidence="2">Uncharacterized protein</fullName>
    </submittedName>
</protein>
<evidence type="ECO:0000313" key="2">
    <source>
        <dbReference type="EMBL" id="GLY64690.1"/>
    </source>
</evidence>
<dbReference type="AlphaFoldDB" id="A0A9W6QZ96"/>
<sequence>MAPTKIDTIMAMKRLPGPEKRRRIFAYLVRQPDRGVQAPTGLLLTTEHRHVAEYLAQYLEGIPGAAEAKTRAAQRLRRHSVLVRSVARLVFMVSWPTPERAHTWSAEPPLARSRSVTGAKHPQRPCCPSEHPRHP</sequence>
<dbReference type="EMBL" id="BSTI01000002">
    <property type="protein sequence ID" value="GLY64690.1"/>
    <property type="molecule type" value="Genomic_DNA"/>
</dbReference>
<evidence type="ECO:0000313" key="3">
    <source>
        <dbReference type="Proteomes" id="UP001165136"/>
    </source>
</evidence>
<dbReference type="Proteomes" id="UP001165136">
    <property type="component" value="Unassembled WGS sequence"/>
</dbReference>
<gene>
    <name evidence="2" type="ORF">Atai01_13090</name>
</gene>
<name>A0A9W6QZ96_9PSEU</name>
<organism evidence="2 3">
    <name type="scientific">Amycolatopsis taiwanensis</name>
    <dbReference type="NCBI Taxonomy" id="342230"/>
    <lineage>
        <taxon>Bacteria</taxon>
        <taxon>Bacillati</taxon>
        <taxon>Actinomycetota</taxon>
        <taxon>Actinomycetes</taxon>
        <taxon>Pseudonocardiales</taxon>
        <taxon>Pseudonocardiaceae</taxon>
        <taxon>Amycolatopsis</taxon>
    </lineage>
</organism>